<evidence type="ECO:0000256" key="10">
    <source>
        <dbReference type="ARBA" id="ARBA00047785"/>
    </source>
</evidence>
<comment type="caution">
    <text evidence="11">The sequence shown here is derived from an EMBL/GenBank/DDBJ whole genome shotgun (WGS) entry which is preliminary data.</text>
</comment>
<gene>
    <name evidence="11" type="ORF">EOD73_06715</name>
</gene>
<dbReference type="InterPro" id="IPR016181">
    <property type="entry name" value="Acyl_CoA_acyltransferase"/>
</dbReference>
<evidence type="ECO:0000256" key="8">
    <source>
        <dbReference type="ARBA" id="ARBA00039866"/>
    </source>
</evidence>
<dbReference type="GO" id="GO:0043810">
    <property type="term" value="F:ornithine-acyl [acyl carrier protein] N-acyltransferase activity"/>
    <property type="evidence" value="ECO:0007669"/>
    <property type="project" value="UniProtKB-EC"/>
</dbReference>
<reference evidence="11 12" key="1">
    <citation type="submission" date="2019-01" db="EMBL/GenBank/DDBJ databases">
        <authorList>
            <person name="Chen W.-M."/>
        </authorList>
    </citation>
    <scope>NUCLEOTIDE SEQUENCE [LARGE SCALE GENOMIC DNA]</scope>
    <source>
        <strain evidence="11 12">CCP-18</strain>
    </source>
</reference>
<evidence type="ECO:0000256" key="6">
    <source>
        <dbReference type="ARBA" id="ARBA00038095"/>
    </source>
</evidence>
<evidence type="ECO:0000313" key="11">
    <source>
        <dbReference type="EMBL" id="RVT88997.1"/>
    </source>
</evidence>
<dbReference type="InterPro" id="IPR052351">
    <property type="entry name" value="Ornithine_N-alpha-AT"/>
</dbReference>
<evidence type="ECO:0000313" key="12">
    <source>
        <dbReference type="Proteomes" id="UP000288587"/>
    </source>
</evidence>
<protein>
    <recommendedName>
        <fullName evidence="8">L-ornithine N(alpha)-acyltransferase</fullName>
        <ecNumber evidence="7">2.3.2.30</ecNumber>
    </recommendedName>
</protein>
<evidence type="ECO:0000256" key="9">
    <source>
        <dbReference type="ARBA" id="ARBA00045724"/>
    </source>
</evidence>
<dbReference type="EMBL" id="SACM01000001">
    <property type="protein sequence ID" value="RVT88997.1"/>
    <property type="molecule type" value="Genomic_DNA"/>
</dbReference>
<comment type="similarity">
    <text evidence="6">Belongs to the acetyltransferase family. OlsB subfamily.</text>
</comment>
<dbReference type="Pfam" id="PF13444">
    <property type="entry name" value="Acetyltransf_5"/>
    <property type="match status" value="1"/>
</dbReference>
<dbReference type="SUPFAM" id="SSF55729">
    <property type="entry name" value="Acyl-CoA N-acyltransferases (Nat)"/>
    <property type="match status" value="1"/>
</dbReference>
<evidence type="ECO:0000256" key="2">
    <source>
        <dbReference type="ARBA" id="ARBA00022516"/>
    </source>
</evidence>
<organism evidence="11 12">
    <name type="scientific">Inhella crocodyli</name>
    <dbReference type="NCBI Taxonomy" id="2499851"/>
    <lineage>
        <taxon>Bacteria</taxon>
        <taxon>Pseudomonadati</taxon>
        <taxon>Pseudomonadota</taxon>
        <taxon>Betaproteobacteria</taxon>
        <taxon>Burkholderiales</taxon>
        <taxon>Sphaerotilaceae</taxon>
        <taxon>Inhella</taxon>
    </lineage>
</organism>
<sequence>MREAQRLRHAVFAEEKGARLRPLPGTAPGLDADLYDPHCEHLLVRAVPLGEDSGPVVATYRVLLPEAAKRLGGFYAEQRFDLVRLRAHRPRLAELGRACVHPDHRQGAALLMMWGEIVALLARHGVDYALGSVSLCARDGGARAWAVWQQVASQHLAPLEWQVRSRSPLPRPLRPHTGECVLDPLLRGYLKLHAQLLGEPAWDGDFQCADLPVMVRLDALPGRFRRQLAQPLRWAA</sequence>
<keyword evidence="3 11" id="KW-0808">Transferase</keyword>
<dbReference type="PANTHER" id="PTHR37323:SF1">
    <property type="entry name" value="L-ORNITHINE N(ALPHA)-ACYLTRANSFERASE"/>
    <property type="match status" value="1"/>
</dbReference>
<keyword evidence="4" id="KW-0443">Lipid metabolism</keyword>
<dbReference type="AlphaFoldDB" id="A0A3S2Y0D4"/>
<comment type="pathway">
    <text evidence="1">Lipid metabolism.</text>
</comment>
<dbReference type="EC" id="2.3.2.30" evidence="7"/>
<name>A0A3S2Y0D4_9BURK</name>
<dbReference type="GO" id="GO:0006629">
    <property type="term" value="P:lipid metabolic process"/>
    <property type="evidence" value="ECO:0007669"/>
    <property type="project" value="UniProtKB-KW"/>
</dbReference>
<evidence type="ECO:0000256" key="3">
    <source>
        <dbReference type="ARBA" id="ARBA00022679"/>
    </source>
</evidence>
<comment type="catalytic activity">
    <reaction evidence="10">
        <text>a (3R)-hydroxyacyl-[ACP] + L-ornithine = a lyso-ornithine lipid + holo-[ACP] + H(+)</text>
        <dbReference type="Rhea" id="RHEA:20633"/>
        <dbReference type="Rhea" id="RHEA-COMP:9685"/>
        <dbReference type="Rhea" id="RHEA-COMP:9945"/>
        <dbReference type="ChEBI" id="CHEBI:15378"/>
        <dbReference type="ChEBI" id="CHEBI:46911"/>
        <dbReference type="ChEBI" id="CHEBI:64479"/>
        <dbReference type="ChEBI" id="CHEBI:78827"/>
        <dbReference type="ChEBI" id="CHEBI:138482"/>
        <dbReference type="EC" id="2.3.2.30"/>
    </reaction>
    <physiologicalReaction direction="left-to-right" evidence="10">
        <dbReference type="Rhea" id="RHEA:20634"/>
    </physiologicalReaction>
</comment>
<proteinExistence type="inferred from homology"/>
<keyword evidence="5" id="KW-0012">Acyltransferase</keyword>
<keyword evidence="12" id="KW-1185">Reference proteome</keyword>
<dbReference type="OrthoDB" id="9787072at2"/>
<evidence type="ECO:0000256" key="1">
    <source>
        <dbReference type="ARBA" id="ARBA00005189"/>
    </source>
</evidence>
<accession>A0A3S2Y0D4</accession>
<dbReference type="PANTHER" id="PTHR37323">
    <property type="entry name" value="GCN5-RELATED N-ACETYLTRANSFERASE"/>
    <property type="match status" value="1"/>
</dbReference>
<evidence type="ECO:0000256" key="7">
    <source>
        <dbReference type="ARBA" id="ARBA00039058"/>
    </source>
</evidence>
<comment type="function">
    <text evidence="9">Catalyzes the first step in the biosynthesis of ornithine lipids, which are phosphorus-free membrane lipids. Catalyzes the 3-hydroxyacyl-acyl carrier protein-dependent acylation of ornithine to form lyso-ornithine lipid (LOL).</text>
</comment>
<keyword evidence="2" id="KW-0444">Lipid biosynthesis</keyword>
<dbReference type="Proteomes" id="UP000288587">
    <property type="component" value="Unassembled WGS sequence"/>
</dbReference>
<evidence type="ECO:0000256" key="4">
    <source>
        <dbReference type="ARBA" id="ARBA00023098"/>
    </source>
</evidence>
<evidence type="ECO:0000256" key="5">
    <source>
        <dbReference type="ARBA" id="ARBA00023315"/>
    </source>
</evidence>
<dbReference type="Gene3D" id="3.40.630.30">
    <property type="match status" value="1"/>
</dbReference>